<organism evidence="7 8">
    <name type="scientific">Lodderomyces beijingensis</name>
    <dbReference type="NCBI Taxonomy" id="1775926"/>
    <lineage>
        <taxon>Eukaryota</taxon>
        <taxon>Fungi</taxon>
        <taxon>Dikarya</taxon>
        <taxon>Ascomycota</taxon>
        <taxon>Saccharomycotina</taxon>
        <taxon>Pichiomycetes</taxon>
        <taxon>Debaryomycetaceae</taxon>
        <taxon>Candida/Lodderomyces clade</taxon>
        <taxon>Lodderomyces</taxon>
    </lineage>
</organism>
<keyword evidence="3 4" id="KW-0175">Coiled coil</keyword>
<comment type="subcellular location">
    <subcellularLocation>
        <location evidence="1">Golgi apparatus</location>
    </subcellularLocation>
</comment>
<dbReference type="RefSeq" id="XP_066830170.1">
    <property type="nucleotide sequence ID" value="XM_066973320.1"/>
</dbReference>
<dbReference type="Pfam" id="PF12325">
    <property type="entry name" value="TMF_TATA_bd"/>
    <property type="match status" value="1"/>
</dbReference>
<protein>
    <recommendedName>
        <fullName evidence="6">TATA element modulatory factor 1 TATA binding domain-containing protein</fullName>
    </recommendedName>
</protein>
<evidence type="ECO:0000256" key="2">
    <source>
        <dbReference type="ARBA" id="ARBA00023034"/>
    </source>
</evidence>
<evidence type="ECO:0000256" key="1">
    <source>
        <dbReference type="ARBA" id="ARBA00004555"/>
    </source>
</evidence>
<dbReference type="EMBL" id="OZ022408">
    <property type="protein sequence ID" value="CAK9439008.1"/>
    <property type="molecule type" value="Genomic_DNA"/>
</dbReference>
<evidence type="ECO:0000256" key="5">
    <source>
        <dbReference type="SAM" id="MobiDB-lite"/>
    </source>
</evidence>
<gene>
    <name evidence="7" type="ORF">LODBEIA_P32320</name>
</gene>
<reference evidence="7 8" key="1">
    <citation type="submission" date="2024-03" db="EMBL/GenBank/DDBJ databases">
        <authorList>
            <person name="Brejova B."/>
        </authorList>
    </citation>
    <scope>NUCLEOTIDE SEQUENCE [LARGE SCALE GENOMIC DNA]</scope>
    <source>
        <strain evidence="7 8">CBS 14171</strain>
    </source>
</reference>
<keyword evidence="8" id="KW-1185">Reference proteome</keyword>
<dbReference type="Pfam" id="PF12329">
    <property type="entry name" value="TMF_DNA_bd"/>
    <property type="match status" value="1"/>
</dbReference>
<dbReference type="InterPro" id="IPR022092">
    <property type="entry name" value="TMF_DNA-bd"/>
</dbReference>
<feature type="compositionally biased region" description="Acidic residues" evidence="5">
    <location>
        <begin position="46"/>
        <end position="56"/>
    </location>
</feature>
<evidence type="ECO:0000313" key="8">
    <source>
        <dbReference type="Proteomes" id="UP001497383"/>
    </source>
</evidence>
<name>A0ABP0ZLH2_9ASCO</name>
<dbReference type="Proteomes" id="UP001497383">
    <property type="component" value="Chromosome 4"/>
</dbReference>
<dbReference type="InterPro" id="IPR052602">
    <property type="entry name" value="Growth_transcription_reg"/>
</dbReference>
<evidence type="ECO:0000256" key="4">
    <source>
        <dbReference type="SAM" id="Coils"/>
    </source>
</evidence>
<dbReference type="GeneID" id="92208428"/>
<feature type="coiled-coil region" evidence="4">
    <location>
        <begin position="444"/>
        <end position="531"/>
    </location>
</feature>
<keyword evidence="2" id="KW-0333">Golgi apparatus</keyword>
<feature type="coiled-coil region" evidence="4">
    <location>
        <begin position="646"/>
        <end position="746"/>
    </location>
</feature>
<dbReference type="PANTHER" id="PTHR46515:SF1">
    <property type="entry name" value="TATA ELEMENT MODULATORY FACTOR"/>
    <property type="match status" value="1"/>
</dbReference>
<feature type="domain" description="TATA element modulatory factor 1 TATA binding" evidence="6">
    <location>
        <begin position="635"/>
        <end position="747"/>
    </location>
</feature>
<evidence type="ECO:0000313" key="7">
    <source>
        <dbReference type="EMBL" id="CAK9439008.1"/>
    </source>
</evidence>
<feature type="compositionally biased region" description="Low complexity" evidence="5">
    <location>
        <begin position="95"/>
        <end position="107"/>
    </location>
</feature>
<feature type="coiled-coil region" evidence="4">
    <location>
        <begin position="349"/>
        <end position="383"/>
    </location>
</feature>
<dbReference type="PANTHER" id="PTHR46515">
    <property type="entry name" value="TATA ELEMENT MODULATORY FACTOR TMF1"/>
    <property type="match status" value="1"/>
</dbReference>
<feature type="compositionally biased region" description="Basic and acidic residues" evidence="5">
    <location>
        <begin position="32"/>
        <end position="45"/>
    </location>
</feature>
<feature type="compositionally biased region" description="Polar residues" evidence="5">
    <location>
        <begin position="108"/>
        <end position="136"/>
    </location>
</feature>
<dbReference type="InterPro" id="IPR022091">
    <property type="entry name" value="TMF_TATA-bd"/>
</dbReference>
<sequence length="753" mass="84724">MGDTSDDPVSETTTSATLSQVPTEECGNNIDPETRLVQENEKQPDDDNDDDNDDDTAAAAATKEEPAFLPPKRSKKRLTLQERLAQAAKGKKKAAGGAAATATATAKVSNGESSNASYFTTSANTSVDDVTATGDQEQAEPAESQNDQNDLKHKDKLELELELKKLQTENANLTEQLSLLKKSKGSSKELSELQATIAQKDETIKQLMKEGETLSHKELKLNETIKKLKSTNQTLEEDMAEFAKKHNESLVKSEELQDFLKTHKLKNVDQLISKFAEISENLHHARAENEASKSFQSKYKDLLLVYEEVNVAKQEISKELNGVKIEFEMSKKQHELDLASKDGQLTSLKNDLSHAKQSYCDEISRLEEKIEQLRLDREVQSETSSRVKADEKVDFDDFKKLSDAHHTLQKQYLNSQENWKIMESNLALKADTLTTSLEATKKAKLKISNEIQRANSTIQKQAQEMQQLQAKIDKDQSRINELELSFNLKSNDLQDLNEKMEKLKSVYNQERANLNSKVQQLTDSLERQKEQKRPEPLKFDSRMRVNSSSSAFSGYSWNDIRLGESSQTPALNREDGVFLNNSHNLSSSSFTEIGDEIYDRDQYSNIVSSQLGSQLGANGQGEPLPHNALFGIPSSSHGNSNNLQLVNKMSSTIRRLEIELHTLKDENSKLIQEKEQREQELLASIKLNDEVAALKSQVGELENTIEENKIKEQTMLELIGEKSEQVEELKADVVDLKELCRSQVQQMVELQGF</sequence>
<feature type="compositionally biased region" description="Polar residues" evidence="5">
    <location>
        <begin position="10"/>
        <end position="22"/>
    </location>
</feature>
<evidence type="ECO:0000256" key="3">
    <source>
        <dbReference type="ARBA" id="ARBA00023054"/>
    </source>
</evidence>
<accession>A0ABP0ZLH2</accession>
<feature type="region of interest" description="Disordered" evidence="5">
    <location>
        <begin position="1"/>
        <end position="154"/>
    </location>
</feature>
<evidence type="ECO:0000259" key="6">
    <source>
        <dbReference type="Pfam" id="PF12325"/>
    </source>
</evidence>
<proteinExistence type="predicted"/>